<dbReference type="PRINTS" id="PR00412">
    <property type="entry name" value="EPOXHYDRLASE"/>
</dbReference>
<evidence type="ECO:0000259" key="2">
    <source>
        <dbReference type="Pfam" id="PF00561"/>
    </source>
</evidence>
<name>A0A7R6PDL1_9GAMM</name>
<dbReference type="Pfam" id="PF00561">
    <property type="entry name" value="Abhydrolase_1"/>
    <property type="match status" value="1"/>
</dbReference>
<dbReference type="PANTHER" id="PTHR43329">
    <property type="entry name" value="EPOXIDE HYDROLASE"/>
    <property type="match status" value="1"/>
</dbReference>
<evidence type="ECO:0000313" key="3">
    <source>
        <dbReference type="EMBL" id="BBB27111.1"/>
    </source>
</evidence>
<evidence type="ECO:0000256" key="1">
    <source>
        <dbReference type="ARBA" id="ARBA00022801"/>
    </source>
</evidence>
<dbReference type="GO" id="GO:0016787">
    <property type="term" value="F:hydrolase activity"/>
    <property type="evidence" value="ECO:0007669"/>
    <property type="project" value="UniProtKB-KW"/>
</dbReference>
<gene>
    <name evidence="3" type="ORF">AMJAP_2522</name>
</gene>
<keyword evidence="4" id="KW-1185">Reference proteome</keyword>
<dbReference type="Proteomes" id="UP000595663">
    <property type="component" value="Chromosome"/>
</dbReference>
<dbReference type="SUPFAM" id="SSF53474">
    <property type="entry name" value="alpha/beta-Hydrolases"/>
    <property type="match status" value="1"/>
</dbReference>
<protein>
    <recommendedName>
        <fullName evidence="2">AB hydrolase-1 domain-containing protein</fullName>
    </recommendedName>
</protein>
<dbReference type="AlphaFoldDB" id="A0A7R6PDL1"/>
<proteinExistence type="predicted"/>
<organism evidence="3 4">
    <name type="scientific">Amphritea japonica ATCC BAA-1530</name>
    <dbReference type="NCBI Taxonomy" id="1278309"/>
    <lineage>
        <taxon>Bacteria</taxon>
        <taxon>Pseudomonadati</taxon>
        <taxon>Pseudomonadota</taxon>
        <taxon>Gammaproteobacteria</taxon>
        <taxon>Oceanospirillales</taxon>
        <taxon>Oceanospirillaceae</taxon>
        <taxon>Amphritea</taxon>
    </lineage>
</organism>
<dbReference type="OrthoDB" id="9780765at2"/>
<dbReference type="InterPro" id="IPR029058">
    <property type="entry name" value="AB_hydrolase_fold"/>
</dbReference>
<keyword evidence="1" id="KW-0378">Hydrolase</keyword>
<sequence length="301" mass="34606">MTTSNAEHHRALVNGIHMHYVLAGPEDAPPVVLLHGWPETWYGWRKQIPVLAEKYRLIVPDLRGYGETDKPADNYDKRNMAKDIKELIEHLGYSKVVMVGHDRGARVTTRFAKDYPEMVDRICTMDNIPTRIVFETMSGRPIGTDISPGQMAKGYWFFNFNQLVDLPEALITGREEIWLRHWLSSWSYNRELFSDEEVAEYVKAYSRPGALRGSFNDYRAAPVDTAQDMEDAHVKIKCPILTMWGADFDLVGQWFDVEAVWKTMGDDVKAVPLPECGHLCQEERPDLVNAELLEFMIDWQG</sequence>
<dbReference type="InterPro" id="IPR000073">
    <property type="entry name" value="AB_hydrolase_1"/>
</dbReference>
<dbReference type="Gene3D" id="3.40.50.1820">
    <property type="entry name" value="alpha/beta hydrolase"/>
    <property type="match status" value="1"/>
</dbReference>
<dbReference type="RefSeq" id="WP_019620081.1">
    <property type="nucleotide sequence ID" value="NZ_AP014545.1"/>
</dbReference>
<reference evidence="3 4" key="1">
    <citation type="journal article" date="2008" name="Int. J. Syst. Evol. Microbiol.">
        <title>Amphritea japonica sp. nov. and Amphritea balenae sp. nov., isolated from the sediment adjacent to sperm whale carcasses off Kagoshima, Japan.</title>
        <authorList>
            <person name="Miyazaki M."/>
            <person name="Nogi Y."/>
            <person name="Fujiwara Y."/>
            <person name="Kawato M."/>
            <person name="Nagahama T."/>
            <person name="Kubokawa K."/>
            <person name="Horikoshi K."/>
        </authorList>
    </citation>
    <scope>NUCLEOTIDE SEQUENCE [LARGE SCALE GENOMIC DNA]</scope>
    <source>
        <strain evidence="3 4">ATCC BAA-1530</strain>
    </source>
</reference>
<accession>A0A7R6PDL1</accession>
<feature type="domain" description="AB hydrolase-1" evidence="2">
    <location>
        <begin position="29"/>
        <end position="131"/>
    </location>
</feature>
<dbReference type="EMBL" id="AP014545">
    <property type="protein sequence ID" value="BBB27111.1"/>
    <property type="molecule type" value="Genomic_DNA"/>
</dbReference>
<dbReference type="InterPro" id="IPR000639">
    <property type="entry name" value="Epox_hydrolase-like"/>
</dbReference>
<dbReference type="KEGG" id="ajp:AMJAP_2522"/>
<dbReference type="PRINTS" id="PR00111">
    <property type="entry name" value="ABHYDROLASE"/>
</dbReference>
<evidence type="ECO:0000313" key="4">
    <source>
        <dbReference type="Proteomes" id="UP000595663"/>
    </source>
</evidence>